<dbReference type="NCBIfam" id="TIGR01409">
    <property type="entry name" value="TAT_signal_seq"/>
    <property type="match status" value="1"/>
</dbReference>
<feature type="compositionally biased region" description="Basic and acidic residues" evidence="12">
    <location>
        <begin position="1"/>
        <end position="12"/>
    </location>
</feature>
<dbReference type="GO" id="GO:0009061">
    <property type="term" value="P:anaerobic respiration"/>
    <property type="evidence" value="ECO:0007669"/>
    <property type="project" value="TreeGrafter"/>
</dbReference>
<proteinExistence type="inferred from homology"/>
<evidence type="ECO:0000256" key="4">
    <source>
        <dbReference type="ARBA" id="ARBA00010312"/>
    </source>
</evidence>
<evidence type="ECO:0000256" key="9">
    <source>
        <dbReference type="ARBA" id="ARBA00023002"/>
    </source>
</evidence>
<dbReference type="GO" id="GO:0030151">
    <property type="term" value="F:molybdenum ion binding"/>
    <property type="evidence" value="ECO:0007669"/>
    <property type="project" value="TreeGrafter"/>
</dbReference>
<dbReference type="InterPro" id="IPR019546">
    <property type="entry name" value="TAT_signal_bac_arc"/>
</dbReference>
<evidence type="ECO:0000256" key="12">
    <source>
        <dbReference type="SAM" id="MobiDB-lite"/>
    </source>
</evidence>
<dbReference type="FunFam" id="2.20.25.90:FF:000006">
    <property type="entry name" value="Formate dehydrogenase alpha subunit"/>
    <property type="match status" value="1"/>
</dbReference>
<dbReference type="PANTHER" id="PTHR43598">
    <property type="entry name" value="TUNGSTEN-CONTAINING FORMYLMETHANOFURAN DEHYDROGENASE 2 SUBUNIT B"/>
    <property type="match status" value="1"/>
</dbReference>
<name>A0A934SUY2_9BURK</name>
<dbReference type="PROSITE" id="PS51318">
    <property type="entry name" value="TAT"/>
    <property type="match status" value="1"/>
</dbReference>
<evidence type="ECO:0000259" key="13">
    <source>
        <dbReference type="PROSITE" id="PS51669"/>
    </source>
</evidence>
<dbReference type="Pfam" id="PF04879">
    <property type="entry name" value="Molybdop_Fe4S4"/>
    <property type="match status" value="1"/>
</dbReference>
<dbReference type="GO" id="GO:0043546">
    <property type="term" value="F:molybdopterin cofactor binding"/>
    <property type="evidence" value="ECO:0007669"/>
    <property type="project" value="InterPro"/>
</dbReference>
<dbReference type="PIRSF" id="PIRSF036643">
    <property type="entry name" value="FDH_alpha"/>
    <property type="match status" value="1"/>
</dbReference>
<dbReference type="InterPro" id="IPR006656">
    <property type="entry name" value="Mopterin_OxRdtase"/>
</dbReference>
<comment type="subcellular location">
    <subcellularLocation>
        <location evidence="3">Cell envelope</location>
    </subcellularLocation>
</comment>
<sequence>MSLLRKTGDARGKSSGSSSLVPRLPARDGANPAALSRRAFLARAGLTAGAGVLAQQLPLQVMQKAQAQTRAEDVGDTGKPALRHTVCSHCSVGCSVNAIVQNGVWVRQDTAFESPINLGAHCAKGASVREHGFGEHRLRYPMKLVNGKYERISWDVAIREVGDKLLQIRQQAGPDGVFWIGSSKHNNEQSYLLRKFVSFFGSNNCDHQARICHSTTVAGVAQTYGYGAMTNSFNDLAHSKAVIFIGSNPSEAHPISMQHFLHAKELGAKMIVVDPRFTRTARFAHHYVRIRPGTDIAFVWGVLWHIFQNGWEAKDYIAARTYGMDDVRKEVAKWTPDKVADVTGVPEAAVHRTAELLAKNRPSSVVWCMGITQHSVGTANVRALSILQLALGNIGVAGGGANIYRGHDNVQGATDVGPNPDSLPGYYGIAEGAWKYFARVWGVDYEWLKGRFASKALMEKPGMTVSRWFDGVNEKKEFIDQPSALRAVVYWGHAPNSQTRLPDMKAAMQKLDMLVVIDPYPTMTAAMHGRKDGVYLLPATTQFETQGSVTCSNRSVQWRERVILPLFECKTDHEIMYLFAKKFGFADELCKNIKVVNNEPVIEDILREINRSVWTIGYTGISPERLKLHMENKHTFNPTTLLAEDGPCKGDYYGLPWPCWGTPEMKHPGTPILYDTSKSVADGGLPFRANWGVEHNGDSLLAADGWGTKDSEIDVGYPEFDHVFLKKLGWWSELTPEEQQQAEGKNWKTDMSGGIIRVVIKHGCAPYGNARARANVWNFPDPVPTHREPISSPRRDLVAQYPTYPDKAAFWRLPTLFSSVQKVDFHKDFPMIMTSGRLVEYEGGGDETRSNPWLAELQQTMFVEINPIDASRIGIQTGKYVWVETPTGARLKIAAMVTPRVPEGLVWMPYHFGGWWMGEDLRPNYPQGSAPIVLGEAANTGWTYGYDVVTMMQETKVSLCRLVVA</sequence>
<dbReference type="Proteomes" id="UP000622890">
    <property type="component" value="Unassembled WGS sequence"/>
</dbReference>
<keyword evidence="7" id="KW-0479">Metal-binding</keyword>
<evidence type="ECO:0000256" key="6">
    <source>
        <dbReference type="ARBA" id="ARBA00022505"/>
    </source>
</evidence>
<dbReference type="CDD" id="cd02792">
    <property type="entry name" value="MopB_CT_Formate-Dh-Na-like"/>
    <property type="match status" value="1"/>
</dbReference>
<feature type="region of interest" description="Disordered" evidence="12">
    <location>
        <begin position="1"/>
        <end position="27"/>
    </location>
</feature>
<dbReference type="InterPro" id="IPR009010">
    <property type="entry name" value="Asp_de-COase-like_dom_sf"/>
</dbReference>
<comment type="similarity">
    <text evidence="4">Belongs to the prokaryotic molybdopterin-containing oxidoreductase family.</text>
</comment>
<dbReference type="AlphaFoldDB" id="A0A934SUY2"/>
<reference evidence="14" key="1">
    <citation type="submission" date="2021-01" db="EMBL/GenBank/DDBJ databases">
        <title>Genome sequence of strain Noviherbaspirillum sp. DKR-6.</title>
        <authorList>
            <person name="Chaudhary D.K."/>
        </authorList>
    </citation>
    <scope>NUCLEOTIDE SEQUENCE</scope>
    <source>
        <strain evidence="14">DKR-6</strain>
    </source>
</reference>
<evidence type="ECO:0000256" key="8">
    <source>
        <dbReference type="ARBA" id="ARBA00022729"/>
    </source>
</evidence>
<dbReference type="Gene3D" id="2.40.40.20">
    <property type="match status" value="1"/>
</dbReference>
<keyword evidence="5" id="KW-0004">4Fe-4S</keyword>
<evidence type="ECO:0000313" key="14">
    <source>
        <dbReference type="EMBL" id="MBK4735636.1"/>
    </source>
</evidence>
<dbReference type="GO" id="GO:0051539">
    <property type="term" value="F:4 iron, 4 sulfur cluster binding"/>
    <property type="evidence" value="ECO:0007669"/>
    <property type="project" value="UniProtKB-KW"/>
</dbReference>
<organism evidence="14 15">
    <name type="scientific">Noviherbaspirillum pedocola</name>
    <dbReference type="NCBI Taxonomy" id="2801341"/>
    <lineage>
        <taxon>Bacteria</taxon>
        <taxon>Pseudomonadati</taxon>
        <taxon>Pseudomonadota</taxon>
        <taxon>Betaproteobacteria</taxon>
        <taxon>Burkholderiales</taxon>
        <taxon>Oxalobacteraceae</taxon>
        <taxon>Noviherbaspirillum</taxon>
    </lineage>
</organism>
<evidence type="ECO:0000256" key="7">
    <source>
        <dbReference type="ARBA" id="ARBA00022723"/>
    </source>
</evidence>
<dbReference type="GO" id="GO:0030313">
    <property type="term" value="C:cell envelope"/>
    <property type="evidence" value="ECO:0007669"/>
    <property type="project" value="UniProtKB-SubCell"/>
</dbReference>
<dbReference type="InterPro" id="IPR027467">
    <property type="entry name" value="MopterinOxRdtase_cofactor_BS"/>
</dbReference>
<dbReference type="GO" id="GO:0016491">
    <property type="term" value="F:oxidoreductase activity"/>
    <property type="evidence" value="ECO:0007669"/>
    <property type="project" value="UniProtKB-KW"/>
</dbReference>
<dbReference type="SUPFAM" id="SSF50692">
    <property type="entry name" value="ADC-like"/>
    <property type="match status" value="1"/>
</dbReference>
<dbReference type="PROSITE" id="PS51669">
    <property type="entry name" value="4FE4S_MOW_BIS_MGD"/>
    <property type="match status" value="1"/>
</dbReference>
<dbReference type="EMBL" id="JAEPBG010000005">
    <property type="protein sequence ID" value="MBK4735636.1"/>
    <property type="molecule type" value="Genomic_DNA"/>
</dbReference>
<dbReference type="FunFam" id="2.40.40.20:FF:000013">
    <property type="entry name" value="Dimethyl sulfoxide reductase subunit A"/>
    <property type="match status" value="1"/>
</dbReference>
<gene>
    <name evidence="14" type="ORF">JJB74_13515</name>
</gene>
<dbReference type="SUPFAM" id="SSF53706">
    <property type="entry name" value="Formate dehydrogenase/DMSO reductase, domains 1-3"/>
    <property type="match status" value="1"/>
</dbReference>
<comment type="cofactor">
    <cofactor evidence="2">
        <name>[4Fe-4S] cluster</name>
        <dbReference type="ChEBI" id="CHEBI:49883"/>
    </cofactor>
</comment>
<dbReference type="Gene3D" id="3.40.228.10">
    <property type="entry name" value="Dimethylsulfoxide Reductase, domain 2"/>
    <property type="match status" value="1"/>
</dbReference>
<dbReference type="GO" id="GO:0009055">
    <property type="term" value="F:electron transfer activity"/>
    <property type="evidence" value="ECO:0007669"/>
    <property type="project" value="TreeGrafter"/>
</dbReference>
<dbReference type="InterPro" id="IPR006311">
    <property type="entry name" value="TAT_signal"/>
</dbReference>
<dbReference type="SMART" id="SM00926">
    <property type="entry name" value="Molybdop_Fe4S4"/>
    <property type="match status" value="1"/>
</dbReference>
<keyword evidence="10" id="KW-0408">Iron</keyword>
<keyword evidence="11" id="KW-0411">Iron-sulfur</keyword>
<dbReference type="PROSITE" id="PS00551">
    <property type="entry name" value="MOLYBDOPTERIN_PROK_1"/>
    <property type="match status" value="1"/>
</dbReference>
<dbReference type="Pfam" id="PF01568">
    <property type="entry name" value="Molydop_binding"/>
    <property type="match status" value="1"/>
</dbReference>
<comment type="cofactor">
    <cofactor evidence="1">
        <name>Mo-bis(molybdopterin guanine dinucleotide)</name>
        <dbReference type="ChEBI" id="CHEBI:60539"/>
    </cofactor>
</comment>
<dbReference type="Gene3D" id="3.40.50.740">
    <property type="match status" value="1"/>
</dbReference>
<evidence type="ECO:0000256" key="11">
    <source>
        <dbReference type="ARBA" id="ARBA00023014"/>
    </source>
</evidence>
<dbReference type="InterPro" id="IPR006963">
    <property type="entry name" value="Mopterin_OxRdtase_4Fe-4S_dom"/>
</dbReference>
<keyword evidence="6" id="KW-0500">Molybdenum</keyword>
<evidence type="ECO:0000313" key="15">
    <source>
        <dbReference type="Proteomes" id="UP000622890"/>
    </source>
</evidence>
<keyword evidence="15" id="KW-1185">Reference proteome</keyword>
<keyword evidence="9" id="KW-0560">Oxidoreductase</keyword>
<accession>A0A934SUY2</accession>
<evidence type="ECO:0000256" key="2">
    <source>
        <dbReference type="ARBA" id="ARBA00001966"/>
    </source>
</evidence>
<evidence type="ECO:0000256" key="5">
    <source>
        <dbReference type="ARBA" id="ARBA00022485"/>
    </source>
</evidence>
<dbReference type="InterPro" id="IPR006657">
    <property type="entry name" value="MoPterin_dinucl-bd_dom"/>
</dbReference>
<comment type="caution">
    <text evidence="14">The sequence shown here is derived from an EMBL/GenBank/DDBJ whole genome shotgun (WGS) entry which is preliminary data.</text>
</comment>
<protein>
    <submittedName>
        <fullName evidence="14">Formate dehydrogenase subunit alpha</fullName>
    </submittedName>
</protein>
<dbReference type="RefSeq" id="WP_200592416.1">
    <property type="nucleotide sequence ID" value="NZ_JAEPBG010000005.1"/>
</dbReference>
<evidence type="ECO:0000256" key="3">
    <source>
        <dbReference type="ARBA" id="ARBA00004196"/>
    </source>
</evidence>
<dbReference type="FunFam" id="3.40.228.10:FF:000002">
    <property type="entry name" value="Formate dehydrogenase subunit alpha"/>
    <property type="match status" value="1"/>
</dbReference>
<feature type="domain" description="4Fe-4S Mo/W bis-MGD-type" evidence="13">
    <location>
        <begin position="80"/>
        <end position="136"/>
    </location>
</feature>
<dbReference type="Pfam" id="PF00384">
    <property type="entry name" value="Molybdopterin"/>
    <property type="match status" value="1"/>
</dbReference>
<keyword evidence="8" id="KW-0732">Signal</keyword>
<evidence type="ECO:0000256" key="1">
    <source>
        <dbReference type="ARBA" id="ARBA00001942"/>
    </source>
</evidence>
<dbReference type="PANTHER" id="PTHR43598:SF1">
    <property type="entry name" value="FORMATE DEHYDROGENASE-O MAJOR SUBUNIT"/>
    <property type="match status" value="1"/>
</dbReference>
<dbReference type="Gene3D" id="2.20.25.90">
    <property type="entry name" value="ADC-like domains"/>
    <property type="match status" value="1"/>
</dbReference>
<evidence type="ECO:0000256" key="10">
    <source>
        <dbReference type="ARBA" id="ARBA00023004"/>
    </source>
</evidence>